<comment type="caution">
    <text evidence="7">The sequence shown here is derived from an EMBL/GenBank/DDBJ whole genome shotgun (WGS) entry which is preliminary data.</text>
</comment>
<dbReference type="InterPro" id="IPR029753">
    <property type="entry name" value="D-isomer_DH_CS"/>
</dbReference>
<dbReference type="InterPro" id="IPR050857">
    <property type="entry name" value="D-2-hydroxyacid_DH"/>
</dbReference>
<accession>A0A4V2SRZ0</accession>
<comment type="similarity">
    <text evidence="1 4">Belongs to the D-isomer specific 2-hydroxyacid dehydrogenase family.</text>
</comment>
<dbReference type="PROSITE" id="PS00670">
    <property type="entry name" value="D_2_HYDROXYACID_DH_2"/>
    <property type="match status" value="1"/>
</dbReference>
<evidence type="ECO:0000256" key="2">
    <source>
        <dbReference type="ARBA" id="ARBA00023002"/>
    </source>
</evidence>
<dbReference type="Gene3D" id="3.40.50.720">
    <property type="entry name" value="NAD(P)-binding Rossmann-like Domain"/>
    <property type="match status" value="2"/>
</dbReference>
<evidence type="ECO:0000313" key="7">
    <source>
        <dbReference type="EMBL" id="TCP44726.1"/>
    </source>
</evidence>
<protein>
    <submittedName>
        <fullName evidence="7">D-3-phosphoglycerate dehydrogenase/(S)-sulfolactate dehydrogenase</fullName>
    </submittedName>
</protein>
<evidence type="ECO:0000256" key="3">
    <source>
        <dbReference type="ARBA" id="ARBA00023027"/>
    </source>
</evidence>
<dbReference type="SUPFAM" id="SSF51735">
    <property type="entry name" value="NAD(P)-binding Rossmann-fold domains"/>
    <property type="match status" value="1"/>
</dbReference>
<sequence length="325" mass="33528">MASGKLAGPVAVVEDVAGAALDRLALTHDIRWEPDAWVDPDLLRHVMCEAHAVVVRNKAQITAQLLDAAPDLRIVARAGVGLDNIDIAAANAAGVVVSAARGANAVSVAEHTVLLALGVLRDVVAQDRAVRDGTWNRVPGRELSGKTWGLLGLGATGRAVAELLRGFRMRVVAHDPYVSVAEPWVATTGVELTDLDTVLGAADVLSVHLPETAETAGLLDAVRLAAMKPNAVLVNVGRGAVVDEQALADAVRAGALGGAGLDVRAVEPPGASPLDAVSRVLYTPHIAGITEESQERIVQLLAEDIEAVLAGQSARNAVGSVGKAR</sequence>
<dbReference type="Pfam" id="PF02826">
    <property type="entry name" value="2-Hacid_dh_C"/>
    <property type="match status" value="1"/>
</dbReference>
<dbReference type="InterPro" id="IPR036291">
    <property type="entry name" value="NAD(P)-bd_dom_sf"/>
</dbReference>
<dbReference type="Proteomes" id="UP000294911">
    <property type="component" value="Unassembled WGS sequence"/>
</dbReference>
<feature type="domain" description="D-isomer specific 2-hydroxyacid dehydrogenase NAD-binding" evidence="6">
    <location>
        <begin position="115"/>
        <end position="287"/>
    </location>
</feature>
<keyword evidence="8" id="KW-1185">Reference proteome</keyword>
<name>A0A4V2SRZ0_9PSEU</name>
<evidence type="ECO:0000256" key="4">
    <source>
        <dbReference type="RuleBase" id="RU003719"/>
    </source>
</evidence>
<gene>
    <name evidence="7" type="ORF">EV191_11911</name>
</gene>
<dbReference type="GO" id="GO:0016616">
    <property type="term" value="F:oxidoreductase activity, acting on the CH-OH group of donors, NAD or NADP as acceptor"/>
    <property type="evidence" value="ECO:0007669"/>
    <property type="project" value="InterPro"/>
</dbReference>
<dbReference type="OrthoDB" id="117809at2"/>
<keyword evidence="2 4" id="KW-0560">Oxidoreductase</keyword>
<organism evidence="7 8">
    <name type="scientific">Tamaricihabitans halophyticus</name>
    <dbReference type="NCBI Taxonomy" id="1262583"/>
    <lineage>
        <taxon>Bacteria</taxon>
        <taxon>Bacillati</taxon>
        <taxon>Actinomycetota</taxon>
        <taxon>Actinomycetes</taxon>
        <taxon>Pseudonocardiales</taxon>
        <taxon>Pseudonocardiaceae</taxon>
        <taxon>Tamaricihabitans</taxon>
    </lineage>
</organism>
<dbReference type="AlphaFoldDB" id="A0A4V2SRZ0"/>
<dbReference type="PANTHER" id="PTHR42789:SF1">
    <property type="entry name" value="D-ISOMER SPECIFIC 2-HYDROXYACID DEHYDROGENASE FAMILY PROTEIN (AFU_ORTHOLOGUE AFUA_6G10090)"/>
    <property type="match status" value="1"/>
</dbReference>
<dbReference type="PANTHER" id="PTHR42789">
    <property type="entry name" value="D-ISOMER SPECIFIC 2-HYDROXYACID DEHYDROGENASE FAMILY PROTEIN (AFU_ORTHOLOGUE AFUA_6G10090)"/>
    <property type="match status" value="1"/>
</dbReference>
<dbReference type="SUPFAM" id="SSF52283">
    <property type="entry name" value="Formate/glycerate dehydrogenase catalytic domain-like"/>
    <property type="match status" value="1"/>
</dbReference>
<dbReference type="GO" id="GO:0051287">
    <property type="term" value="F:NAD binding"/>
    <property type="evidence" value="ECO:0007669"/>
    <property type="project" value="InterPro"/>
</dbReference>
<dbReference type="PROSITE" id="PS00671">
    <property type="entry name" value="D_2_HYDROXYACID_DH_3"/>
    <property type="match status" value="1"/>
</dbReference>
<dbReference type="Pfam" id="PF00389">
    <property type="entry name" value="2-Hacid_dh"/>
    <property type="match status" value="1"/>
</dbReference>
<evidence type="ECO:0000259" key="5">
    <source>
        <dbReference type="Pfam" id="PF00389"/>
    </source>
</evidence>
<evidence type="ECO:0000256" key="1">
    <source>
        <dbReference type="ARBA" id="ARBA00005854"/>
    </source>
</evidence>
<dbReference type="InterPro" id="IPR006140">
    <property type="entry name" value="D-isomer_DH_NAD-bd"/>
</dbReference>
<proteinExistence type="inferred from homology"/>
<dbReference type="InterPro" id="IPR006139">
    <property type="entry name" value="D-isomer_2_OHA_DH_cat_dom"/>
</dbReference>
<evidence type="ECO:0000259" key="6">
    <source>
        <dbReference type="Pfam" id="PF02826"/>
    </source>
</evidence>
<dbReference type="EMBL" id="SLXQ01000019">
    <property type="protein sequence ID" value="TCP44726.1"/>
    <property type="molecule type" value="Genomic_DNA"/>
</dbReference>
<evidence type="ECO:0000313" key="8">
    <source>
        <dbReference type="Proteomes" id="UP000294911"/>
    </source>
</evidence>
<reference evidence="7 8" key="1">
    <citation type="submission" date="2019-03" db="EMBL/GenBank/DDBJ databases">
        <title>Genomic Encyclopedia of Type Strains, Phase IV (KMG-IV): sequencing the most valuable type-strain genomes for metagenomic binning, comparative biology and taxonomic classification.</title>
        <authorList>
            <person name="Goeker M."/>
        </authorList>
    </citation>
    <scope>NUCLEOTIDE SEQUENCE [LARGE SCALE GENOMIC DNA]</scope>
    <source>
        <strain evidence="7 8">DSM 45765</strain>
    </source>
</reference>
<feature type="domain" description="D-isomer specific 2-hydroxyacid dehydrogenase catalytic" evidence="5">
    <location>
        <begin position="47"/>
        <end position="318"/>
    </location>
</feature>
<dbReference type="RefSeq" id="WP_132880341.1">
    <property type="nucleotide sequence ID" value="NZ_SLXQ01000019.1"/>
</dbReference>
<keyword evidence="3" id="KW-0520">NAD</keyword>